<dbReference type="EMBL" id="MVBK01000061">
    <property type="protein sequence ID" value="OOG23541.1"/>
    <property type="molecule type" value="Genomic_DNA"/>
</dbReference>
<comment type="caution">
    <text evidence="3">The sequence shown here is derived from an EMBL/GenBank/DDBJ whole genome shotgun (WGS) entry which is preliminary data.</text>
</comment>
<dbReference type="SUPFAM" id="SSF52402">
    <property type="entry name" value="Adenine nucleotide alpha hydrolases-like"/>
    <property type="match status" value="1"/>
</dbReference>
<name>A0A1V3NER1_9GAMM</name>
<dbReference type="Pfam" id="PF00582">
    <property type="entry name" value="Usp"/>
    <property type="match status" value="1"/>
</dbReference>
<protein>
    <recommendedName>
        <fullName evidence="2">UspA domain-containing protein</fullName>
    </recommendedName>
</protein>
<dbReference type="STRING" id="108003.B1C78_11030"/>
<dbReference type="PANTHER" id="PTHR46268:SF15">
    <property type="entry name" value="UNIVERSAL STRESS PROTEIN HP_0031"/>
    <property type="match status" value="1"/>
</dbReference>
<dbReference type="RefSeq" id="WP_077279212.1">
    <property type="nucleotide sequence ID" value="NZ_MVBK01000061.1"/>
</dbReference>
<evidence type="ECO:0000313" key="3">
    <source>
        <dbReference type="EMBL" id="OOG23541.1"/>
    </source>
</evidence>
<dbReference type="OrthoDB" id="9792500at2"/>
<dbReference type="InterPro" id="IPR006016">
    <property type="entry name" value="UspA"/>
</dbReference>
<accession>A0A1V3NER1</accession>
<dbReference type="CDD" id="cd00293">
    <property type="entry name" value="USP-like"/>
    <property type="match status" value="1"/>
</dbReference>
<dbReference type="PANTHER" id="PTHR46268">
    <property type="entry name" value="STRESS RESPONSE PROTEIN NHAX"/>
    <property type="match status" value="1"/>
</dbReference>
<organism evidence="3 4">
    <name type="scientific">Thioalkalivibrio denitrificans</name>
    <dbReference type="NCBI Taxonomy" id="108003"/>
    <lineage>
        <taxon>Bacteria</taxon>
        <taxon>Pseudomonadati</taxon>
        <taxon>Pseudomonadota</taxon>
        <taxon>Gammaproteobacteria</taxon>
        <taxon>Chromatiales</taxon>
        <taxon>Ectothiorhodospiraceae</taxon>
        <taxon>Thioalkalivibrio</taxon>
    </lineage>
</organism>
<keyword evidence="4" id="KW-1185">Reference proteome</keyword>
<gene>
    <name evidence="3" type="ORF">B1C78_11030</name>
</gene>
<dbReference type="PRINTS" id="PR01438">
    <property type="entry name" value="UNVRSLSTRESS"/>
</dbReference>
<dbReference type="InterPro" id="IPR006015">
    <property type="entry name" value="Universal_stress_UspA"/>
</dbReference>
<sequence length="154" mass="16830">MIKRILLATDGSDTSRHAADFCLDLKRQLVDAQVGVLAVEPTIEGSHGLSPSTLSIPDPERYQAELKAMTEQWQQDIMDMFRDAGFSVDAETGQGDAAEEIARVAREQNYDLIIMGSHGRSGFRALFVGSVATKVLQTAHCPVTVVKAPQEQEE</sequence>
<dbReference type="Gene3D" id="3.40.50.620">
    <property type="entry name" value="HUPs"/>
    <property type="match status" value="1"/>
</dbReference>
<dbReference type="InterPro" id="IPR014729">
    <property type="entry name" value="Rossmann-like_a/b/a_fold"/>
</dbReference>
<feature type="domain" description="UspA" evidence="2">
    <location>
        <begin position="1"/>
        <end position="147"/>
    </location>
</feature>
<proteinExistence type="inferred from homology"/>
<comment type="similarity">
    <text evidence="1">Belongs to the universal stress protein A family.</text>
</comment>
<dbReference type="Proteomes" id="UP000189462">
    <property type="component" value="Unassembled WGS sequence"/>
</dbReference>
<dbReference type="AlphaFoldDB" id="A0A1V3NER1"/>
<reference evidence="3 4" key="1">
    <citation type="submission" date="2017-02" db="EMBL/GenBank/DDBJ databases">
        <title>Genomic diversity within the haloalkaliphilic genus Thioalkalivibrio.</title>
        <authorList>
            <person name="Ahn A.-C."/>
            <person name="Meier-Kolthoff J."/>
            <person name="Overmars L."/>
            <person name="Richter M."/>
            <person name="Woyke T."/>
            <person name="Sorokin D.Y."/>
            <person name="Muyzer G."/>
        </authorList>
    </citation>
    <scope>NUCLEOTIDE SEQUENCE [LARGE SCALE GENOMIC DNA]</scope>
    <source>
        <strain evidence="3 4">ALJD</strain>
    </source>
</reference>
<evidence type="ECO:0000259" key="2">
    <source>
        <dbReference type="Pfam" id="PF00582"/>
    </source>
</evidence>
<evidence type="ECO:0000313" key="4">
    <source>
        <dbReference type="Proteomes" id="UP000189462"/>
    </source>
</evidence>
<evidence type="ECO:0000256" key="1">
    <source>
        <dbReference type="ARBA" id="ARBA00008791"/>
    </source>
</evidence>